<organism evidence="1 2">
    <name type="scientific">Cordylochernes scorpioides</name>
    <dbReference type="NCBI Taxonomy" id="51811"/>
    <lineage>
        <taxon>Eukaryota</taxon>
        <taxon>Metazoa</taxon>
        <taxon>Ecdysozoa</taxon>
        <taxon>Arthropoda</taxon>
        <taxon>Chelicerata</taxon>
        <taxon>Arachnida</taxon>
        <taxon>Pseudoscorpiones</taxon>
        <taxon>Cheliferoidea</taxon>
        <taxon>Chernetidae</taxon>
        <taxon>Cordylochernes</taxon>
    </lineage>
</organism>
<protein>
    <submittedName>
        <fullName evidence="1">Uncharacterized protein</fullName>
    </submittedName>
</protein>
<dbReference type="EMBL" id="CP092874">
    <property type="protein sequence ID" value="UYV75271.1"/>
    <property type="molecule type" value="Genomic_DNA"/>
</dbReference>
<evidence type="ECO:0000313" key="1">
    <source>
        <dbReference type="EMBL" id="UYV75271.1"/>
    </source>
</evidence>
<sequence length="273" mass="30893">MIFQQRYIRFADSEYFTRILLKLMESNLYGTNVGHSIKTTRANSPPNLVQRAACEGTKDAPSTPRARSPKAAKIVTTRIETSSRSDFIYFDLPFICVVGTFEEAYRLQYGWRPEEVRQEDTVKLCHNYFDKARHIQDAASFPSFPNLYEVPVDDGFGRRQNGQVVIFEARPEDPGLQVRGSPEDTEGFNDEGPDTPAAPVAKHQLKIKAAWPKFLLGFDGKVRWEQVKLEVNKEVPQPKLLEISLLMVSAGDESLLLSYLHSIISGYQACRAC</sequence>
<accession>A0ABY6L4Q3</accession>
<reference evidence="1 2" key="1">
    <citation type="submission" date="2022-01" db="EMBL/GenBank/DDBJ databases">
        <title>A chromosomal length assembly of Cordylochernes scorpioides.</title>
        <authorList>
            <person name="Zeh D."/>
            <person name="Zeh J."/>
        </authorList>
    </citation>
    <scope>NUCLEOTIDE SEQUENCE [LARGE SCALE GENOMIC DNA]</scope>
    <source>
        <strain evidence="1">IN4F17</strain>
        <tissue evidence="1">Whole Body</tissue>
    </source>
</reference>
<gene>
    <name evidence="1" type="ORF">LAZ67_12003217</name>
</gene>
<keyword evidence="2" id="KW-1185">Reference proteome</keyword>
<evidence type="ECO:0000313" key="2">
    <source>
        <dbReference type="Proteomes" id="UP001235939"/>
    </source>
</evidence>
<name>A0ABY6L4Q3_9ARAC</name>
<dbReference type="Proteomes" id="UP001235939">
    <property type="component" value="Chromosome 12"/>
</dbReference>
<proteinExistence type="predicted"/>